<evidence type="ECO:0000256" key="2">
    <source>
        <dbReference type="ARBA" id="ARBA00022618"/>
    </source>
</evidence>
<dbReference type="AlphaFoldDB" id="A0A1X7GMF7"/>
<dbReference type="Gene3D" id="3.30.1330.60">
    <property type="entry name" value="OmpA-like domain"/>
    <property type="match status" value="1"/>
</dbReference>
<gene>
    <name evidence="9" type="primary">pal</name>
    <name evidence="12" type="ORF">SAMN02982917_4045</name>
</gene>
<reference evidence="12 13" key="1">
    <citation type="submission" date="2017-04" db="EMBL/GenBank/DDBJ databases">
        <authorList>
            <person name="Afonso C.L."/>
            <person name="Miller P.J."/>
            <person name="Scott M.A."/>
            <person name="Spackman E."/>
            <person name="Goraichik I."/>
            <person name="Dimitrov K.M."/>
            <person name="Suarez D.L."/>
            <person name="Swayne D.E."/>
        </authorList>
    </citation>
    <scope>NUCLEOTIDE SEQUENCE [LARGE SCALE GENOMIC DNA]</scope>
    <source>
        <strain evidence="12 13">A2P</strain>
    </source>
</reference>
<evidence type="ECO:0000256" key="1">
    <source>
        <dbReference type="ARBA" id="ARBA00004442"/>
    </source>
</evidence>
<comment type="subunit">
    <text evidence="9">The Tol-Pal system is composed of five core proteins: the inner membrane proteins TolA, TolQ and TolR, the periplasmic protein TolB and the outer membrane protein Pal. They form a network linking the inner and outer membranes and the peptidoglycan layer.</text>
</comment>
<dbReference type="SUPFAM" id="SSF103088">
    <property type="entry name" value="OmpA-like"/>
    <property type="match status" value="1"/>
</dbReference>
<dbReference type="STRING" id="286727.SAMN02982917_4045"/>
<comment type="subcellular location">
    <subcellularLocation>
        <location evidence="1">Cell outer membrane</location>
    </subcellularLocation>
</comment>
<evidence type="ECO:0000259" key="11">
    <source>
        <dbReference type="PROSITE" id="PS51123"/>
    </source>
</evidence>
<evidence type="ECO:0000313" key="13">
    <source>
        <dbReference type="Proteomes" id="UP000192936"/>
    </source>
</evidence>
<keyword evidence="5" id="KW-0564">Palmitate</keyword>
<accession>A0A1X7GMF7</accession>
<evidence type="ECO:0000256" key="8">
    <source>
        <dbReference type="ARBA" id="ARBA00023306"/>
    </source>
</evidence>
<dbReference type="PRINTS" id="PR01021">
    <property type="entry name" value="OMPADOMAIN"/>
</dbReference>
<dbReference type="PANTHER" id="PTHR30329">
    <property type="entry name" value="STATOR ELEMENT OF FLAGELLAR MOTOR COMPLEX"/>
    <property type="match status" value="1"/>
</dbReference>
<evidence type="ECO:0000256" key="7">
    <source>
        <dbReference type="ARBA" id="ARBA00023288"/>
    </source>
</evidence>
<dbReference type="Proteomes" id="UP000192936">
    <property type="component" value="Unassembled WGS sequence"/>
</dbReference>
<comment type="function">
    <text evidence="9">Part of the Tol-Pal system, which plays a role in outer membrane invagination during cell division and is important for maintaining outer membrane integrity.</text>
</comment>
<dbReference type="NCBIfam" id="TIGR02802">
    <property type="entry name" value="Pal_lipo"/>
    <property type="match status" value="1"/>
</dbReference>
<evidence type="ECO:0000313" key="12">
    <source>
        <dbReference type="EMBL" id="SMF71997.1"/>
    </source>
</evidence>
<feature type="domain" description="OmpA-like" evidence="11">
    <location>
        <begin position="80"/>
        <end position="194"/>
    </location>
</feature>
<evidence type="ECO:0000256" key="10">
    <source>
        <dbReference type="PROSITE-ProRule" id="PRU00473"/>
    </source>
</evidence>
<dbReference type="HAMAP" id="MF_02204">
    <property type="entry name" value="Pal"/>
    <property type="match status" value="1"/>
</dbReference>
<dbReference type="InterPro" id="IPR036737">
    <property type="entry name" value="OmpA-like_sf"/>
</dbReference>
<evidence type="ECO:0000256" key="5">
    <source>
        <dbReference type="ARBA" id="ARBA00023139"/>
    </source>
</evidence>
<sequence length="194" mass="20999">MLKTKVGRRLFVGDWRKEAALVLTSPANQQLSFKGSLNMRMKFLALAAVALLAACESTPNDAANGANTGAQQTSVRPGSAEDFVVNVGDRVFFGLDRFDLSPEARATLDRQAKWLQTYGSVTVTVEGHADERGTREYNLALGERRANSVKNYLAAKGIPAARVNVVSYGKERPAVVGSNEAAWSQNRRAVTVVN</sequence>
<dbReference type="GO" id="GO:0009279">
    <property type="term" value="C:cell outer membrane"/>
    <property type="evidence" value="ECO:0007669"/>
    <property type="project" value="UniProtKB-SubCell"/>
</dbReference>
<comment type="similarity">
    <text evidence="9">Belongs to the Pal lipoprotein family.</text>
</comment>
<evidence type="ECO:0000256" key="4">
    <source>
        <dbReference type="ARBA" id="ARBA00023136"/>
    </source>
</evidence>
<protein>
    <recommendedName>
        <fullName evidence="9">Peptidoglycan-associated protein</fullName>
    </recommendedName>
</protein>
<dbReference type="PROSITE" id="PS51123">
    <property type="entry name" value="OMPA_2"/>
    <property type="match status" value="1"/>
</dbReference>
<evidence type="ECO:0000256" key="6">
    <source>
        <dbReference type="ARBA" id="ARBA00023237"/>
    </source>
</evidence>
<proteinExistence type="inferred from homology"/>
<dbReference type="CDD" id="cd07185">
    <property type="entry name" value="OmpA_C-like"/>
    <property type="match status" value="1"/>
</dbReference>
<keyword evidence="2 9" id="KW-0132">Cell division</keyword>
<keyword evidence="7 12" id="KW-0449">Lipoprotein</keyword>
<dbReference type="EMBL" id="FXAK01000007">
    <property type="protein sequence ID" value="SMF71997.1"/>
    <property type="molecule type" value="Genomic_DNA"/>
</dbReference>
<dbReference type="PANTHER" id="PTHR30329:SF21">
    <property type="entry name" value="LIPOPROTEIN YIAD-RELATED"/>
    <property type="match status" value="1"/>
</dbReference>
<dbReference type="InterPro" id="IPR006690">
    <property type="entry name" value="OMPA-like_CS"/>
</dbReference>
<keyword evidence="3" id="KW-0732">Signal</keyword>
<dbReference type="InterPro" id="IPR050330">
    <property type="entry name" value="Bact_OuterMem_StrucFunc"/>
</dbReference>
<dbReference type="InterPro" id="IPR006664">
    <property type="entry name" value="OMP_bac"/>
</dbReference>
<keyword evidence="4 10" id="KW-0472">Membrane</keyword>
<evidence type="ECO:0000256" key="9">
    <source>
        <dbReference type="HAMAP-Rule" id="MF_02204"/>
    </source>
</evidence>
<dbReference type="PROSITE" id="PS01068">
    <property type="entry name" value="OMPA_1"/>
    <property type="match status" value="1"/>
</dbReference>
<organism evidence="12 13">
    <name type="scientific">Azospirillum oryzae</name>
    <dbReference type="NCBI Taxonomy" id="286727"/>
    <lineage>
        <taxon>Bacteria</taxon>
        <taxon>Pseudomonadati</taxon>
        <taxon>Pseudomonadota</taxon>
        <taxon>Alphaproteobacteria</taxon>
        <taxon>Rhodospirillales</taxon>
        <taxon>Azospirillaceae</taxon>
        <taxon>Azospirillum</taxon>
    </lineage>
</organism>
<dbReference type="InterPro" id="IPR039001">
    <property type="entry name" value="Pal"/>
</dbReference>
<dbReference type="InterPro" id="IPR014169">
    <property type="entry name" value="Pal_lipo_C"/>
</dbReference>
<evidence type="ECO:0000256" key="3">
    <source>
        <dbReference type="ARBA" id="ARBA00022729"/>
    </source>
</evidence>
<keyword evidence="6" id="KW-0998">Cell outer membrane</keyword>
<name>A0A1X7GMF7_9PROT</name>
<dbReference type="GO" id="GO:0051301">
    <property type="term" value="P:cell division"/>
    <property type="evidence" value="ECO:0007669"/>
    <property type="project" value="UniProtKB-UniRule"/>
</dbReference>
<keyword evidence="8 9" id="KW-0131">Cell cycle</keyword>
<dbReference type="Pfam" id="PF00691">
    <property type="entry name" value="OmpA"/>
    <property type="match status" value="1"/>
</dbReference>
<dbReference type="InterPro" id="IPR006665">
    <property type="entry name" value="OmpA-like"/>
</dbReference>